<feature type="domain" description="Sushi" evidence="16">
    <location>
        <begin position="1512"/>
        <end position="1568"/>
    </location>
</feature>
<feature type="region of interest" description="Disordered" evidence="15">
    <location>
        <begin position="756"/>
        <end position="794"/>
    </location>
</feature>
<comment type="function">
    <text evidence="12">Glycoprotein that plays an essential role in maintaining a well-balanced immune response by modulating complement activation. Acts as a soluble inhibitor of complement, where its binding to self markers such as glycan structures prevents complement activation and amplification on cell surfaces. Accelerates the decay of the complement alternative pathway (AP) C3 convertase C3bBb, thus preventing local formation of more C3b, the central player of the complement amplification loop. As a cofactor of the serine protease factor I, CFH also regulates proteolytic degradation of already-deposited C3b. In addition, mediates several cellular responses through interaction with specific receptors. For example, interacts with CR3/ITGAM receptor and thereby mediates the adhesion of human neutrophils to different pathogens. In turn, these pathogens are phagocytosed and destroyed.</text>
</comment>
<feature type="compositionally biased region" description="Pro residues" evidence="15">
    <location>
        <begin position="1215"/>
        <end position="1226"/>
    </location>
</feature>
<name>A0A8J6DUK4_GALPY</name>
<feature type="domain" description="Sushi" evidence="16">
    <location>
        <begin position="1387"/>
        <end position="1447"/>
    </location>
</feature>
<evidence type="ECO:0000256" key="4">
    <source>
        <dbReference type="ARBA" id="ARBA00022641"/>
    </source>
</evidence>
<dbReference type="FunFam" id="2.10.70.10:FF:000130">
    <property type="entry name" value="Complement factor H"/>
    <property type="match status" value="1"/>
</dbReference>
<comment type="subcellular location">
    <subcellularLocation>
        <location evidence="1">Secreted</location>
    </subcellularLocation>
</comment>
<keyword evidence="11" id="KW-0325">Glycoprotein</keyword>
<feature type="domain" description="Sushi" evidence="16">
    <location>
        <begin position="1448"/>
        <end position="1511"/>
    </location>
</feature>
<feature type="disulfide bond" evidence="14">
    <location>
        <begin position="2284"/>
        <end position="2327"/>
    </location>
</feature>
<proteinExistence type="predicted"/>
<feature type="disulfide bond" evidence="14">
    <location>
        <begin position="1917"/>
        <end position="1960"/>
    </location>
</feature>
<dbReference type="FunFam" id="2.10.70.10:FF:000026">
    <property type="entry name" value="Complement inhibitory factor H"/>
    <property type="match status" value="2"/>
</dbReference>
<evidence type="ECO:0000256" key="9">
    <source>
        <dbReference type="ARBA" id="ARBA00023157"/>
    </source>
</evidence>
<feature type="disulfide bond" evidence="14">
    <location>
        <begin position="2371"/>
        <end position="2398"/>
    </location>
</feature>
<feature type="compositionally biased region" description="Basic and acidic residues" evidence="15">
    <location>
        <begin position="2730"/>
        <end position="2740"/>
    </location>
</feature>
<dbReference type="Pfam" id="PF00084">
    <property type="entry name" value="Sushi"/>
    <property type="match status" value="18"/>
</dbReference>
<feature type="disulfide bond" evidence="14">
    <location>
        <begin position="1482"/>
        <end position="1509"/>
    </location>
</feature>
<dbReference type="FunFam" id="2.10.70.10:FF:000054">
    <property type="entry name" value="Complement inhibitory factor H"/>
    <property type="match status" value="1"/>
</dbReference>
<feature type="domain" description="Sushi" evidence="16">
    <location>
        <begin position="1854"/>
        <end position="1912"/>
    </location>
</feature>
<dbReference type="GO" id="GO:0001851">
    <property type="term" value="F:complement component C3b binding"/>
    <property type="evidence" value="ECO:0007669"/>
    <property type="project" value="TreeGrafter"/>
</dbReference>
<feature type="compositionally biased region" description="Basic and acidic residues" evidence="15">
    <location>
        <begin position="1323"/>
        <end position="1335"/>
    </location>
</feature>
<feature type="domain" description="Sushi" evidence="16">
    <location>
        <begin position="1323"/>
        <end position="1386"/>
    </location>
</feature>
<evidence type="ECO:0000256" key="13">
    <source>
        <dbReference type="ARBA" id="ARBA00073358"/>
    </source>
</evidence>
<evidence type="ECO:0000256" key="11">
    <source>
        <dbReference type="ARBA" id="ARBA00023180"/>
    </source>
</evidence>
<organism evidence="17 18">
    <name type="scientific">Galemys pyrenaicus</name>
    <name type="common">Iberian desman</name>
    <name type="synonym">Pyrenean desman</name>
    <dbReference type="NCBI Taxonomy" id="202257"/>
    <lineage>
        <taxon>Eukaryota</taxon>
        <taxon>Metazoa</taxon>
        <taxon>Chordata</taxon>
        <taxon>Craniata</taxon>
        <taxon>Vertebrata</taxon>
        <taxon>Euteleostomi</taxon>
        <taxon>Mammalia</taxon>
        <taxon>Eutheria</taxon>
        <taxon>Laurasiatheria</taxon>
        <taxon>Eulipotyphla</taxon>
        <taxon>Talpidae</taxon>
        <taxon>Galemys</taxon>
    </lineage>
</organism>
<dbReference type="PROSITE" id="PS50923">
    <property type="entry name" value="SUSHI"/>
    <property type="match status" value="15"/>
</dbReference>
<dbReference type="CDD" id="cd00033">
    <property type="entry name" value="CCP"/>
    <property type="match status" value="16"/>
</dbReference>
<sequence>TILNLPSVLPYCRYSSHRLGPPSQFSGARTVFPGLPGCSRRKRVSQEAGFGIVLGRRVKEGEFWSPRWPFILYLVEVARYMAGRGAGGLGGWQAAQPPAHLTLSAASSLSLLLLLLLVSTVGRSVLTVLSVDRPEWKNTVCNTKQLEPEGAGHTHYQQNAAEMAGDLRSQVMPTSATNCPSQSCGKRWPGTWQAGLPGGREAGSPPSPQCISPSRLLSLSAAAAHQYSRGSVCGSSQFSQFSRSSGVLMTPPIYARVQHRCAHLRMPTLECSQHLRSGIHGYKFHMRPLLGPLFGCGLHHKPRSLPVPQGWFLSSSPLLNKRGITRSFWTLSSSYAPAASSRSILVFSHLLCCHCSAKLQVHGLPPFSPSCNLPRAPHPSASNHPADYTICLATIPDWFCCIQNKHLKARCIGQRFLPLPRQSSRGVLQDSEGHGKLSATNLKEEKFRGFANSQTTETVSSFSGKGDDSEPGALLSCYSCCFECHLSGAVQGHLSSSGSSPCYADPVRMRVPCPPPALAGSFPCYADPVRMRVPTAALGARTASDDPAWRRYPSFCREMARGRATTGNRGVDQTAREIAAFEPPEVPKHSLSTCQTWETHVCPGSLCTRKKISMNASWDNQPIDMTYNCTPGAPIEEAEVALPHTPTMCLDTGEVARNMAGMGAGGPGGWQASQLPAHLTFSAASSVLLDKATAECRLGSGGSFPAGYEANKVLTQLLKVPTLLPPGETGSACTDLAPSRYPGGGWAERMLGCQSALSSGMPQGTGRSEPRDNLRARRDGNGRGKRSAQQSKAMGGTEGAAWWLLIARSAIENRVVLLQVVVQGSEWHRPDVPDISAGREHVRVHAPMLPEGRRPQSQAPVSRGHAPWTGIQPESSASMIDPCSSVHMPNGGTWSRVCACVESSAKNWDPSDAEGRHAQVGAAVLDTGINGRCHEDARTVRINRQNCEDQQDEGAAAAEREKKQPRGTPFLACACLLECSPPYLVCLDPEPCSEEAELEEDMGDTLLQLWQPNPITMTNTAKDWVLPAADPQAQVSSSSNKGLFLKFISNLHVMTSEIQEKEKALVADDDDDGGGGGDDDDDDGGGGDDDDDDDDDDDGGGEHHSPVVILPSLVPQQQIPKPVPGRQRGHFALQIDHPPSKSGKHKTTNGGEGVQREKMLRGGGADDQKDEGEAGRQKLLPRKNKTNARCLEGGRGCGCAPRAGGALSQLAGEDPAPPAAGRPPSPGRTRVPGSAQGSAGGGAGGTRRAALGGARGWVPDDAAAALSPGRPRRRRARPSQCDAPSLTGRGGGPRCRGTTLGRASRAAFRARDPSPESGAAEGPDCKEPPPRKETEILSGSWPERSYAEGTQATYKCRPGYRTLGTITMVCKGGEWVSLHPSRICQKRPCGHPGDTPFGSFQLAVGDAFEYGAKVVYSCDEGYRLLGEINYRECESDGWTNDIPLCDVVKCYPVSEPVNGRIISGSLEPDEEYTFGQVVRFECNTGFKADAPKEIHCSASGTWSGRTPNCVEITCEVPDISNGYSISQKKIYKENERLQYKCNKGFEYSEKGDTVCTGFGWTPAPTCEEVTCKNPYIPNGVYRPVKTKYRTGDEITYECKSGFYPSTRGMKPCDFPEIKHGRLHHEALYKPYFPVPIGKYYYYSCDENFLPTSSSWWSTITCRPEGWEPAVPCRRQCIFNYLDKGRSPSREQKYLQGESVHVECYPGYSLEDELNIMTCTENGWSPPPKCIKVKTCSKLDLEIENGFMSESEFTYALHKETQYKCKPGYLTEDGKTSGSITCLKSGWSANPTCIKSCDMPVFEHARSKSDSRWFKLNDQVDYECDKGYENRDGDTTGSIICGHDGWSDKPTCHERECTIPTIDPYLTVRPVQNKHKVGAVVKLFCRQKHFRVGPDSVQCYHFGWSPNFPTCKEQVESCGPPPQLLNGQVKEAQKEEYEHNEVVEYVCDPRFMMKGSNKIQCVDGEWTNLPKCIEETRTCEDIPALANGLVENDAPSYYHGDSMQVSCSEEFTLVGHSSVTCINGRWSQLPECVATSELEKCKPLRQVAIEPNLSEKTEFDHNNNVSYKCRGKSESKYSICINGKWDPEMNCTEVPKQFCPPPPQILHAEAMTTTVNYQDGERISILCEENYLIQGGEEIVCKDGKWQSIPQCVEKLPCLQLPHIEHGTIQLSRESEKSEVTLGPKTYPHGTKFSYICDDGFKISEEDEITCHMGKWNSLPQCIGLPCQLPPLIRHGVVSLRQGDYQYGEVVTYDCVEGFGIDGPSSIKCLGGKWSIPPECIKSDCYELPSFDDATPIGQKKESYRSGEKVTYTCPKYHQIDGSNTIQCINSKWIGRPTCRDASCVDPPRVENAVISHTMTRYPPGEIIRYECTKPYDLYGDMEVLCLNGTWTNPPECKCRQITFFLDSKGKCGPPPPINNGEVISPLSQVYAPGTSVKYQCKYFYKLIGGQTVTCRNGKWSKLPECLEPCVISSEVMDKNNIQLRWIDETKIYSQSGDTVEFTCRHGYYLKTPRESLRTTCEKGKLKYPTCPLKPVQMLPGNRGRENASNAAGARVSDAPPNPSSPAPASRTGDQGPPSRRSEADFTVRGPRPGSAPRAGSPLPPAAPRFRLRRRAPRAAPGLTCSTKKRRGTLKPRSGAGKREIFTSATSAFGLASARPSVREAPRRTSPKQRKGERQKWLRDRTGGEAASAGAAAPRGRRASPGLTSQQARPASRVAMAAPRPPAARPDAQRPGKKGDR</sequence>
<feature type="region of interest" description="Disordered" evidence="15">
    <location>
        <begin position="2531"/>
        <end position="2740"/>
    </location>
</feature>
<dbReference type="InterPro" id="IPR000436">
    <property type="entry name" value="Sushi_SCR_CCP_dom"/>
</dbReference>
<feature type="domain" description="Sushi" evidence="16">
    <location>
        <begin position="2096"/>
        <end position="2153"/>
    </location>
</feature>
<dbReference type="PANTHER" id="PTHR45785">
    <property type="entry name" value="COMPLEMENT FACTOR H-RELATED"/>
    <property type="match status" value="1"/>
</dbReference>
<dbReference type="GO" id="GO:0006957">
    <property type="term" value="P:complement activation, alternative pathway"/>
    <property type="evidence" value="ECO:0007669"/>
    <property type="project" value="UniProtKB-KW"/>
</dbReference>
<protein>
    <recommendedName>
        <fullName evidence="13">Complement factor H</fullName>
    </recommendedName>
</protein>
<keyword evidence="6" id="KW-0732">Signal</keyword>
<evidence type="ECO:0000256" key="10">
    <source>
        <dbReference type="ARBA" id="ARBA00023162"/>
    </source>
</evidence>
<evidence type="ECO:0000256" key="14">
    <source>
        <dbReference type="PROSITE-ProRule" id="PRU00302"/>
    </source>
</evidence>
<feature type="non-terminal residue" evidence="17">
    <location>
        <position position="2740"/>
    </location>
</feature>
<feature type="compositionally biased region" description="Basic and acidic residues" evidence="15">
    <location>
        <begin position="2673"/>
        <end position="2686"/>
    </location>
</feature>
<feature type="compositionally biased region" description="Acidic residues" evidence="15">
    <location>
        <begin position="1067"/>
        <end position="1099"/>
    </location>
</feature>
<feature type="domain" description="Sushi" evidence="16">
    <location>
        <begin position="2282"/>
        <end position="2340"/>
    </location>
</feature>
<dbReference type="InterPro" id="IPR035976">
    <property type="entry name" value="Sushi/SCR/CCP_sf"/>
</dbReference>
<dbReference type="GO" id="GO:0005615">
    <property type="term" value="C:extracellular space"/>
    <property type="evidence" value="ECO:0007669"/>
    <property type="project" value="TreeGrafter"/>
</dbReference>
<evidence type="ECO:0000256" key="12">
    <source>
        <dbReference type="ARBA" id="ARBA00055185"/>
    </source>
</evidence>
<evidence type="ECO:0000256" key="1">
    <source>
        <dbReference type="ARBA" id="ARBA00004613"/>
    </source>
</evidence>
<feature type="domain" description="Sushi" evidence="16">
    <location>
        <begin position="1915"/>
        <end position="1973"/>
    </location>
</feature>
<evidence type="ECO:0000256" key="2">
    <source>
        <dbReference type="ARBA" id="ARBA00022525"/>
    </source>
</evidence>
<feature type="disulfide bond" evidence="14">
    <location>
        <begin position="2411"/>
        <end position="2454"/>
    </location>
</feature>
<keyword evidence="10" id="KW-0179">Complement alternate pathway</keyword>
<keyword evidence="5 14" id="KW-0768">Sushi</keyword>
<keyword evidence="7" id="KW-0677">Repeat</keyword>
<feature type="domain" description="Sushi" evidence="16">
    <location>
        <begin position="2224"/>
        <end position="2281"/>
    </location>
</feature>
<keyword evidence="8" id="KW-0391">Immunity</keyword>
<evidence type="ECO:0000256" key="8">
    <source>
        <dbReference type="ARBA" id="ARBA00022859"/>
    </source>
</evidence>
<dbReference type="Gene3D" id="2.10.70.10">
    <property type="entry name" value="Complement Module, domain 1"/>
    <property type="match status" value="20"/>
</dbReference>
<feature type="domain" description="Sushi" evidence="16">
    <location>
        <begin position="2155"/>
        <end position="2223"/>
    </location>
</feature>
<evidence type="ECO:0000313" key="18">
    <source>
        <dbReference type="Proteomes" id="UP000700334"/>
    </source>
</evidence>
<keyword evidence="9 14" id="KW-1015">Disulfide bond</keyword>
<evidence type="ECO:0000256" key="3">
    <source>
        <dbReference type="ARBA" id="ARBA00022588"/>
    </source>
</evidence>
<dbReference type="EMBL" id="JAGFMF010011620">
    <property type="protein sequence ID" value="KAG8518873.1"/>
    <property type="molecule type" value="Genomic_DNA"/>
</dbReference>
<feature type="compositionally biased region" description="Polar residues" evidence="15">
    <location>
        <begin position="756"/>
        <end position="766"/>
    </location>
</feature>
<evidence type="ECO:0000256" key="6">
    <source>
        <dbReference type="ARBA" id="ARBA00022729"/>
    </source>
</evidence>
<feature type="region of interest" description="Disordered" evidence="15">
    <location>
        <begin position="850"/>
        <end position="880"/>
    </location>
</feature>
<feature type="domain" description="Sushi" evidence="16">
    <location>
        <begin position="2409"/>
        <end position="2467"/>
    </location>
</feature>
<evidence type="ECO:0000313" key="17">
    <source>
        <dbReference type="EMBL" id="KAG8518873.1"/>
    </source>
</evidence>
<keyword evidence="3" id="KW-0399">Innate immunity</keyword>
<keyword evidence="18" id="KW-1185">Reference proteome</keyword>
<feature type="disulfide bond" evidence="14">
    <location>
        <begin position="1418"/>
        <end position="1445"/>
    </location>
</feature>
<feature type="compositionally biased region" description="Basic and acidic residues" evidence="15">
    <location>
        <begin position="768"/>
        <end position="782"/>
    </location>
</feature>
<evidence type="ECO:0000256" key="7">
    <source>
        <dbReference type="ARBA" id="ARBA00022737"/>
    </source>
</evidence>
<feature type="domain" description="Sushi" evidence="16">
    <location>
        <begin position="1976"/>
        <end position="2033"/>
    </location>
</feature>
<accession>A0A8J6DUK4</accession>
<feature type="region of interest" description="Disordered" evidence="15">
    <location>
        <begin position="1066"/>
        <end position="1343"/>
    </location>
</feature>
<evidence type="ECO:0000259" key="16">
    <source>
        <dbReference type="PROSITE" id="PS50923"/>
    </source>
</evidence>
<feature type="domain" description="Sushi" evidence="16">
    <location>
        <begin position="1733"/>
        <end position="1794"/>
    </location>
</feature>
<dbReference type="OrthoDB" id="10051774at2759"/>
<keyword evidence="4" id="KW-0765">Sulfation</keyword>
<feature type="domain" description="Sushi" evidence="16">
    <location>
        <begin position="2341"/>
        <end position="2400"/>
    </location>
</feature>
<reference evidence="17" key="1">
    <citation type="journal article" date="2021" name="Evol. Appl.">
        <title>The genome of the Pyrenean desman and the effects of bottlenecks and inbreeding on the genomic landscape of an endangered species.</title>
        <authorList>
            <person name="Escoda L."/>
            <person name="Castresana J."/>
        </authorList>
    </citation>
    <scope>NUCLEOTIDE SEQUENCE</scope>
    <source>
        <strain evidence="17">IBE-C5619</strain>
    </source>
</reference>
<gene>
    <name evidence="17" type="ORF">J0S82_003819</name>
</gene>
<dbReference type="FunFam" id="2.10.70.10:FF:000060">
    <property type="entry name" value="Complement inhibitory factor H"/>
    <property type="match status" value="1"/>
</dbReference>
<feature type="compositionally biased region" description="Low complexity" evidence="15">
    <location>
        <begin position="2689"/>
        <end position="2721"/>
    </location>
</feature>
<comment type="caution">
    <text evidence="17">The sequence shown here is derived from an EMBL/GenBank/DDBJ whole genome shotgun (WGS) entry which is preliminary data.</text>
</comment>
<feature type="compositionally biased region" description="Basic and acidic residues" evidence="15">
    <location>
        <begin position="1154"/>
        <end position="1176"/>
    </location>
</feature>
<dbReference type="SUPFAM" id="SSF57535">
    <property type="entry name" value="Complement control module/SCR domain"/>
    <property type="match status" value="18"/>
</dbReference>
<evidence type="ECO:0000256" key="5">
    <source>
        <dbReference type="ARBA" id="ARBA00022659"/>
    </source>
</evidence>
<comment type="caution">
    <text evidence="14">Lacks conserved residue(s) required for the propagation of feature annotation.</text>
</comment>
<evidence type="ECO:0000256" key="15">
    <source>
        <dbReference type="SAM" id="MobiDB-lite"/>
    </source>
</evidence>
<dbReference type="PANTHER" id="PTHR45785:SF7">
    <property type="entry name" value="COMPLEMENT FACTOR H"/>
    <property type="match status" value="1"/>
</dbReference>
<dbReference type="Proteomes" id="UP000700334">
    <property type="component" value="Unassembled WGS sequence"/>
</dbReference>
<feature type="domain" description="Sushi" evidence="16">
    <location>
        <begin position="1674"/>
        <end position="1731"/>
    </location>
</feature>
<dbReference type="SMART" id="SM00032">
    <property type="entry name" value="CCP"/>
    <property type="match status" value="20"/>
</dbReference>
<dbReference type="InterPro" id="IPR051503">
    <property type="entry name" value="ComplSys_Reg/VirEntry_Med"/>
</dbReference>
<keyword evidence="2" id="KW-0964">Secreted</keyword>